<dbReference type="RefSeq" id="XP_029104602.1">
    <property type="nucleotide sequence ID" value="XM_029248769.1"/>
</dbReference>
<dbReference type="EC" id="2.7.8.27" evidence="12"/>
<dbReference type="InterPro" id="IPR045221">
    <property type="entry name" value="Sphingomyelin_synth-like"/>
</dbReference>
<dbReference type="PANTHER" id="PTHR21290:SF28">
    <property type="entry name" value="PHOSPHATIDYLCHOLINE:CERAMIDE CHOLINEPHOSPHOTRANSFERASE 1"/>
    <property type="match status" value="1"/>
</dbReference>
<dbReference type="SUPFAM" id="SSF47769">
    <property type="entry name" value="SAM/Pointed domain"/>
    <property type="match status" value="1"/>
</dbReference>
<dbReference type="Proteomes" id="UP000694397">
    <property type="component" value="Chromosome 24"/>
</dbReference>
<reference evidence="18 19" key="1">
    <citation type="submission" date="2019-04" db="EMBL/GenBank/DDBJ databases">
        <authorList>
            <consortium name="Wellcome Sanger Institute Data Sharing"/>
        </authorList>
    </citation>
    <scope>NUCLEOTIDE SEQUENCE [LARGE SCALE GENOMIC DNA]</scope>
</reference>
<reference evidence="18" key="3">
    <citation type="submission" date="2025-09" db="UniProtKB">
        <authorList>
            <consortium name="Ensembl"/>
        </authorList>
    </citation>
    <scope>IDENTIFICATION</scope>
</reference>
<dbReference type="GeneTree" id="ENSGT00940000158306"/>
<evidence type="ECO:0000313" key="18">
    <source>
        <dbReference type="Ensembl" id="ENSSFOP00015018499.1"/>
    </source>
</evidence>
<dbReference type="GO" id="GO:0033188">
    <property type="term" value="F:sphingomyelin synthase activity"/>
    <property type="evidence" value="ECO:0007669"/>
    <property type="project" value="UniProtKB-EC"/>
</dbReference>
<evidence type="ECO:0000256" key="12">
    <source>
        <dbReference type="ARBA" id="ARBA00038996"/>
    </source>
</evidence>
<comment type="catalytic activity">
    <reaction evidence="15">
        <text>an N-acylsphing-4-enine + a 1,2-diacyl-sn-glycero-3-phosphoethanolamine = an N-acylsphing-4-enine 1-phosphoethanolamine + a 1,2-diacyl-sn-glycerol</text>
        <dbReference type="Rhea" id="RHEA:36079"/>
        <dbReference type="ChEBI" id="CHEBI:17815"/>
        <dbReference type="ChEBI" id="CHEBI:52639"/>
        <dbReference type="ChEBI" id="CHEBI:64612"/>
        <dbReference type="ChEBI" id="CHEBI:73203"/>
    </reaction>
    <physiologicalReaction direction="left-to-right" evidence="15">
        <dbReference type="Rhea" id="RHEA:36080"/>
    </physiologicalReaction>
</comment>
<keyword evidence="8 16" id="KW-1133">Transmembrane helix</keyword>
<evidence type="ECO:0000259" key="17">
    <source>
        <dbReference type="PROSITE" id="PS50105"/>
    </source>
</evidence>
<comment type="subcellular location">
    <subcellularLocation>
        <location evidence="1">Golgi apparatus membrane</location>
        <topology evidence="1">Multi-pass membrane protein</topology>
    </subcellularLocation>
</comment>
<evidence type="ECO:0000256" key="15">
    <source>
        <dbReference type="ARBA" id="ARBA00049904"/>
    </source>
</evidence>
<evidence type="ECO:0000256" key="9">
    <source>
        <dbReference type="ARBA" id="ARBA00023034"/>
    </source>
</evidence>
<evidence type="ECO:0000313" key="19">
    <source>
        <dbReference type="Proteomes" id="UP000694397"/>
    </source>
</evidence>
<sequence>MKKVDEWSEEEVARWLTEQGLQEYSEPFRDLNGQGLLLLTAADFKSPPLSLVSSDGGAQLLDKLETLRIERHMEAHKNGHANGHATLVGPGLDSIGKVRRNGTLNGFRKDMVQIAIPEPERSPYPAEWGRTAVAFAYALSCFVSTTVMISVVHERVPPKETSPPLPDKFFDFFDRVEWAFSICEINGMMLVGLWLLQWVLLKHKSIIGRRFFFIVGTLYLYRCITMYITTLPVPGMHFKCSPKLFGDWESQMRRVMKMIAGGGLSITGSHTMCGDYLYSGHTVMLTLTYLFIKEYSPKKFWWYHWICWALSAVGIFCILLAHDHYTVDVVVAYYITTRLFWWYHTMANQQALKETSQSNFFSRVWWYRLFQYLEQNVHSTVPRSYQLPFSWQRVQRSQVKYSRLDTQ</sequence>
<feature type="transmembrane region" description="Helical" evidence="16">
    <location>
        <begin position="301"/>
        <end position="321"/>
    </location>
</feature>
<evidence type="ECO:0000256" key="8">
    <source>
        <dbReference type="ARBA" id="ARBA00022989"/>
    </source>
</evidence>
<keyword evidence="10" id="KW-0443">Lipid metabolism</keyword>
<evidence type="ECO:0000256" key="16">
    <source>
        <dbReference type="SAM" id="Phobius"/>
    </source>
</evidence>
<keyword evidence="9" id="KW-0333">Golgi apparatus</keyword>
<dbReference type="RefSeq" id="XP_029104603.1">
    <property type="nucleotide sequence ID" value="XM_029248770.1"/>
</dbReference>
<dbReference type="RefSeq" id="XP_018616710.1">
    <property type="nucleotide sequence ID" value="XM_018761194.2"/>
</dbReference>
<dbReference type="GeneID" id="108939675"/>
<dbReference type="GO" id="GO:0005789">
    <property type="term" value="C:endoplasmic reticulum membrane"/>
    <property type="evidence" value="ECO:0007669"/>
    <property type="project" value="TreeGrafter"/>
</dbReference>
<evidence type="ECO:0000256" key="3">
    <source>
        <dbReference type="ARBA" id="ARBA00022679"/>
    </source>
</evidence>
<feature type="domain" description="SAM" evidence="17">
    <location>
        <begin position="7"/>
        <end position="70"/>
    </location>
</feature>
<keyword evidence="7" id="KW-0746">Sphingolipid metabolism</keyword>
<keyword evidence="4 16" id="KW-0812">Transmembrane</keyword>
<proteinExistence type="inferred from homology"/>
<feature type="transmembrane region" description="Helical" evidence="16">
    <location>
        <begin position="178"/>
        <end position="199"/>
    </location>
</feature>
<dbReference type="OrthoDB" id="422827at2759"/>
<dbReference type="KEGG" id="sfm:108939675"/>
<evidence type="ECO:0000256" key="1">
    <source>
        <dbReference type="ARBA" id="ARBA00004653"/>
    </source>
</evidence>
<dbReference type="PROSITE" id="PS50105">
    <property type="entry name" value="SAM_DOMAIN"/>
    <property type="match status" value="1"/>
</dbReference>
<dbReference type="CDD" id="cd01610">
    <property type="entry name" value="PAP2_like"/>
    <property type="match status" value="1"/>
</dbReference>
<evidence type="ECO:0000256" key="10">
    <source>
        <dbReference type="ARBA" id="ARBA00023098"/>
    </source>
</evidence>
<evidence type="ECO:0000256" key="2">
    <source>
        <dbReference type="ARBA" id="ARBA00005441"/>
    </source>
</evidence>
<feature type="transmembrane region" description="Helical" evidence="16">
    <location>
        <begin position="211"/>
        <end position="229"/>
    </location>
</feature>
<dbReference type="AlphaFoldDB" id="A0A8C9RU20"/>
<dbReference type="InterPro" id="IPR001660">
    <property type="entry name" value="SAM"/>
</dbReference>
<dbReference type="PANTHER" id="PTHR21290">
    <property type="entry name" value="SPHINGOMYELIN SYNTHETASE"/>
    <property type="match status" value="1"/>
</dbReference>
<protein>
    <recommendedName>
        <fullName evidence="13">Phosphatidylcholine:ceramide cholinephosphotransferase 1</fullName>
        <ecNumber evidence="12">2.7.8.27</ecNumber>
    </recommendedName>
    <alternativeName>
        <fullName evidence="14">Sphingomyelin synthase 1</fullName>
    </alternativeName>
</protein>
<reference evidence="18" key="2">
    <citation type="submission" date="2025-08" db="UniProtKB">
        <authorList>
            <consortium name="Ensembl"/>
        </authorList>
    </citation>
    <scope>IDENTIFICATION</scope>
</reference>
<keyword evidence="11 16" id="KW-0472">Membrane</keyword>
<dbReference type="CTD" id="566563"/>
<keyword evidence="6" id="KW-0418">Kinase</keyword>
<dbReference type="RefSeq" id="XP_029104604.1">
    <property type="nucleotide sequence ID" value="XM_029248771.1"/>
</dbReference>
<keyword evidence="5" id="KW-0053">Apoptosis</keyword>
<evidence type="ECO:0000256" key="4">
    <source>
        <dbReference type="ARBA" id="ARBA00022692"/>
    </source>
</evidence>
<accession>A0A8C9RU20</accession>
<keyword evidence="3" id="KW-0808">Transferase</keyword>
<comment type="similarity">
    <text evidence="2">Belongs to the sphingomyelin synthase family.</text>
</comment>
<evidence type="ECO:0000256" key="13">
    <source>
        <dbReference type="ARBA" id="ARBA00039805"/>
    </source>
</evidence>
<dbReference type="GO" id="GO:0005886">
    <property type="term" value="C:plasma membrane"/>
    <property type="evidence" value="ECO:0007669"/>
    <property type="project" value="TreeGrafter"/>
</dbReference>
<evidence type="ECO:0000256" key="14">
    <source>
        <dbReference type="ARBA" id="ARBA00042067"/>
    </source>
</evidence>
<feature type="transmembrane region" description="Helical" evidence="16">
    <location>
        <begin position="327"/>
        <end position="343"/>
    </location>
</feature>
<dbReference type="GO" id="GO:0006915">
    <property type="term" value="P:apoptotic process"/>
    <property type="evidence" value="ECO:0007669"/>
    <property type="project" value="UniProtKB-KW"/>
</dbReference>
<dbReference type="Pfam" id="PF14360">
    <property type="entry name" value="PAP2_C"/>
    <property type="match status" value="1"/>
</dbReference>
<keyword evidence="19" id="KW-1185">Reference proteome</keyword>
<dbReference type="Ensembl" id="ENSSFOT00015018712.2">
    <property type="protein sequence ID" value="ENSSFOP00015018499.1"/>
    <property type="gene ID" value="ENSSFOG00015011886.2"/>
</dbReference>
<dbReference type="GO" id="GO:0000139">
    <property type="term" value="C:Golgi membrane"/>
    <property type="evidence" value="ECO:0007669"/>
    <property type="project" value="UniProtKB-SubCell"/>
</dbReference>
<feature type="transmembrane region" description="Helical" evidence="16">
    <location>
        <begin position="131"/>
        <end position="152"/>
    </location>
</feature>
<dbReference type="GO" id="GO:0006686">
    <property type="term" value="P:sphingomyelin biosynthetic process"/>
    <property type="evidence" value="ECO:0007669"/>
    <property type="project" value="TreeGrafter"/>
</dbReference>
<evidence type="ECO:0000256" key="6">
    <source>
        <dbReference type="ARBA" id="ARBA00022777"/>
    </source>
</evidence>
<dbReference type="Gene3D" id="1.10.150.50">
    <property type="entry name" value="Transcription Factor, Ets-1"/>
    <property type="match status" value="1"/>
</dbReference>
<name>A0A8C9RU20_SCLFO</name>
<dbReference type="GO" id="GO:0016301">
    <property type="term" value="F:kinase activity"/>
    <property type="evidence" value="ECO:0007669"/>
    <property type="project" value="UniProtKB-KW"/>
</dbReference>
<dbReference type="InterPro" id="IPR013761">
    <property type="entry name" value="SAM/pointed_sf"/>
</dbReference>
<dbReference type="InterPro" id="IPR025749">
    <property type="entry name" value="Sphingomyelin_synth-like_dom"/>
</dbReference>
<dbReference type="GO" id="GO:0047493">
    <property type="term" value="F:ceramide cholinephosphotransferase activity"/>
    <property type="evidence" value="ECO:0007669"/>
    <property type="project" value="TreeGrafter"/>
</dbReference>
<organism evidence="18 19">
    <name type="scientific">Scleropages formosus</name>
    <name type="common">Asian bonytongue</name>
    <name type="synonym">Osteoglossum formosum</name>
    <dbReference type="NCBI Taxonomy" id="113540"/>
    <lineage>
        <taxon>Eukaryota</taxon>
        <taxon>Metazoa</taxon>
        <taxon>Chordata</taxon>
        <taxon>Craniata</taxon>
        <taxon>Vertebrata</taxon>
        <taxon>Euteleostomi</taxon>
        <taxon>Actinopterygii</taxon>
        <taxon>Neopterygii</taxon>
        <taxon>Teleostei</taxon>
        <taxon>Osteoglossocephala</taxon>
        <taxon>Osteoglossomorpha</taxon>
        <taxon>Osteoglossiformes</taxon>
        <taxon>Osteoglossidae</taxon>
        <taxon>Scleropages</taxon>
    </lineage>
</organism>
<dbReference type="GO" id="GO:0046513">
    <property type="term" value="P:ceramide biosynthetic process"/>
    <property type="evidence" value="ECO:0007669"/>
    <property type="project" value="TreeGrafter"/>
</dbReference>
<gene>
    <name evidence="18" type="primary">sgms1b</name>
</gene>
<evidence type="ECO:0000256" key="7">
    <source>
        <dbReference type="ARBA" id="ARBA00022919"/>
    </source>
</evidence>
<evidence type="ECO:0000256" key="5">
    <source>
        <dbReference type="ARBA" id="ARBA00022703"/>
    </source>
</evidence>
<evidence type="ECO:0000256" key="11">
    <source>
        <dbReference type="ARBA" id="ARBA00023136"/>
    </source>
</evidence>